<feature type="transmembrane region" description="Helical" evidence="5">
    <location>
        <begin position="224"/>
        <end position="243"/>
    </location>
</feature>
<keyword evidence="2 5" id="KW-0812">Transmembrane</keyword>
<proteinExistence type="predicted"/>
<keyword evidence="4 5" id="KW-0472">Membrane</keyword>
<evidence type="ECO:0000256" key="1">
    <source>
        <dbReference type="ARBA" id="ARBA00004651"/>
    </source>
</evidence>
<feature type="transmembrane region" description="Helical" evidence="5">
    <location>
        <begin position="355"/>
        <end position="374"/>
    </location>
</feature>
<reference evidence="7 8" key="1">
    <citation type="submission" date="2019-07" db="EMBL/GenBank/DDBJ databases">
        <title>New species of Amycolatopsis and Streptomyces.</title>
        <authorList>
            <person name="Duangmal K."/>
            <person name="Teo W.F.A."/>
            <person name="Lipun K."/>
        </authorList>
    </citation>
    <scope>NUCLEOTIDE SEQUENCE [LARGE SCALE GENOMIC DNA]</scope>
    <source>
        <strain evidence="7 8">JCM 30562</strain>
    </source>
</reference>
<feature type="transmembrane region" description="Helical" evidence="5">
    <location>
        <begin position="324"/>
        <end position="343"/>
    </location>
</feature>
<dbReference type="PROSITE" id="PS50850">
    <property type="entry name" value="MFS"/>
    <property type="match status" value="1"/>
</dbReference>
<dbReference type="Proteomes" id="UP000318578">
    <property type="component" value="Unassembled WGS sequence"/>
</dbReference>
<feature type="transmembrane region" description="Helical" evidence="5">
    <location>
        <begin position="84"/>
        <end position="103"/>
    </location>
</feature>
<dbReference type="EMBL" id="VJZA01000096">
    <property type="protein sequence ID" value="TVT16798.1"/>
    <property type="molecule type" value="Genomic_DNA"/>
</dbReference>
<keyword evidence="3 5" id="KW-1133">Transmembrane helix</keyword>
<sequence>MSSPARPALSARRVTAVTVTILFVAWIVDYVDRLVISTALPSIGKEFGLDHSQQGLLLTVFFISYALLQFPGGALADRIGSKRTMVIAMVAWSVFTGLSGLATSFGMLLIVRVLFGVTEGVFPGAAMKAVTERTEPRTRMTANGIILGSNPFGAALAPLIAAPVITAVGWQTSFFSVAAAGVVVAAMLWFLLPAPLPASIAVDEDAPAAAPPRFGTMALLRRGVLWRFALLFGGFDLVAWGLTSWVPSYLQTVRHVSTNASGILASIPFFCATIGTVLGGLCYDRFFHGRHRLPIVASCVVSGIFLLLMIFSSSAGMFTLYQSVSMLVLYLSFMPIFGLPLRLLPREVVGSGAGLVNMGGQVAGALAPFVMGFLADHISFDAAFLFLELGLIVAIAAVFWTPQRPDDLIKHFPELQAAGARV</sequence>
<dbReference type="Gene3D" id="1.20.1250.20">
    <property type="entry name" value="MFS general substrate transporter like domains"/>
    <property type="match status" value="2"/>
</dbReference>
<feature type="transmembrane region" description="Helical" evidence="5">
    <location>
        <begin position="174"/>
        <end position="192"/>
    </location>
</feature>
<dbReference type="RefSeq" id="WP_144644179.1">
    <property type="nucleotide sequence ID" value="NZ_BNAX01000001.1"/>
</dbReference>
<evidence type="ECO:0000313" key="8">
    <source>
        <dbReference type="Proteomes" id="UP000318578"/>
    </source>
</evidence>
<dbReference type="InterPro" id="IPR036259">
    <property type="entry name" value="MFS_trans_sf"/>
</dbReference>
<dbReference type="GO" id="GO:0022857">
    <property type="term" value="F:transmembrane transporter activity"/>
    <property type="evidence" value="ECO:0007669"/>
    <property type="project" value="InterPro"/>
</dbReference>
<organism evidence="7 8">
    <name type="scientific">Amycolatopsis acidiphila</name>
    <dbReference type="NCBI Taxonomy" id="715473"/>
    <lineage>
        <taxon>Bacteria</taxon>
        <taxon>Bacillati</taxon>
        <taxon>Actinomycetota</taxon>
        <taxon>Actinomycetes</taxon>
        <taxon>Pseudonocardiales</taxon>
        <taxon>Pseudonocardiaceae</taxon>
        <taxon>Amycolatopsis</taxon>
    </lineage>
</organism>
<evidence type="ECO:0000313" key="7">
    <source>
        <dbReference type="EMBL" id="TVT16798.1"/>
    </source>
</evidence>
<feature type="transmembrane region" description="Helical" evidence="5">
    <location>
        <begin position="295"/>
        <end position="318"/>
    </location>
</feature>
<feature type="transmembrane region" description="Helical" evidence="5">
    <location>
        <begin position="109"/>
        <end position="130"/>
    </location>
</feature>
<comment type="caution">
    <text evidence="7">The sequence shown here is derived from an EMBL/GenBank/DDBJ whole genome shotgun (WGS) entry which is preliminary data.</text>
</comment>
<evidence type="ECO:0000256" key="4">
    <source>
        <dbReference type="ARBA" id="ARBA00023136"/>
    </source>
</evidence>
<feature type="transmembrane region" description="Helical" evidence="5">
    <location>
        <begin position="51"/>
        <end position="72"/>
    </location>
</feature>
<dbReference type="PANTHER" id="PTHR11662:SF399">
    <property type="entry name" value="FI19708P1-RELATED"/>
    <property type="match status" value="1"/>
</dbReference>
<feature type="transmembrane region" description="Helical" evidence="5">
    <location>
        <begin position="380"/>
        <end position="400"/>
    </location>
</feature>
<name>A0A557ZXQ7_9PSEU</name>
<gene>
    <name evidence="7" type="ORF">FNH06_33895</name>
</gene>
<evidence type="ECO:0000259" key="6">
    <source>
        <dbReference type="PROSITE" id="PS50850"/>
    </source>
</evidence>
<dbReference type="SUPFAM" id="SSF103473">
    <property type="entry name" value="MFS general substrate transporter"/>
    <property type="match status" value="1"/>
</dbReference>
<comment type="subcellular location">
    <subcellularLocation>
        <location evidence="1">Cell membrane</location>
        <topology evidence="1">Multi-pass membrane protein</topology>
    </subcellularLocation>
</comment>
<dbReference type="GO" id="GO:0005886">
    <property type="term" value="C:plasma membrane"/>
    <property type="evidence" value="ECO:0007669"/>
    <property type="project" value="UniProtKB-SubCell"/>
</dbReference>
<dbReference type="Pfam" id="PF07690">
    <property type="entry name" value="MFS_1"/>
    <property type="match status" value="1"/>
</dbReference>
<dbReference type="AlphaFoldDB" id="A0A557ZXQ7"/>
<dbReference type="OrthoDB" id="8596007at2"/>
<evidence type="ECO:0000256" key="5">
    <source>
        <dbReference type="SAM" id="Phobius"/>
    </source>
</evidence>
<feature type="transmembrane region" description="Helical" evidence="5">
    <location>
        <begin position="12"/>
        <end position="31"/>
    </location>
</feature>
<accession>A0A557ZXQ7</accession>
<dbReference type="PANTHER" id="PTHR11662">
    <property type="entry name" value="SOLUTE CARRIER FAMILY 17"/>
    <property type="match status" value="1"/>
</dbReference>
<dbReference type="CDD" id="cd17319">
    <property type="entry name" value="MFS_ExuT_GudP_like"/>
    <property type="match status" value="1"/>
</dbReference>
<evidence type="ECO:0000256" key="3">
    <source>
        <dbReference type="ARBA" id="ARBA00022989"/>
    </source>
</evidence>
<evidence type="ECO:0000256" key="2">
    <source>
        <dbReference type="ARBA" id="ARBA00022692"/>
    </source>
</evidence>
<keyword evidence="8" id="KW-1185">Reference proteome</keyword>
<protein>
    <submittedName>
        <fullName evidence="7">MFS transporter</fullName>
    </submittedName>
</protein>
<feature type="domain" description="Major facilitator superfamily (MFS) profile" evidence="6">
    <location>
        <begin position="18"/>
        <end position="405"/>
    </location>
</feature>
<feature type="transmembrane region" description="Helical" evidence="5">
    <location>
        <begin position="142"/>
        <end position="168"/>
    </location>
</feature>
<dbReference type="InterPro" id="IPR020846">
    <property type="entry name" value="MFS_dom"/>
</dbReference>
<dbReference type="InterPro" id="IPR011701">
    <property type="entry name" value="MFS"/>
</dbReference>
<feature type="transmembrane region" description="Helical" evidence="5">
    <location>
        <begin position="263"/>
        <end position="283"/>
    </location>
</feature>
<dbReference type="InterPro" id="IPR050382">
    <property type="entry name" value="MFS_Na/Anion_cotransporter"/>
</dbReference>